<dbReference type="Pfam" id="PF05721">
    <property type="entry name" value="PhyH"/>
    <property type="match status" value="1"/>
</dbReference>
<feature type="region of interest" description="Disordered" evidence="3">
    <location>
        <begin position="243"/>
        <end position="262"/>
    </location>
</feature>
<keyword evidence="2" id="KW-0408">Iron</keyword>
<dbReference type="RefSeq" id="WP_208471017.1">
    <property type="nucleotide sequence ID" value="NZ_JAGFNS010000024.1"/>
</dbReference>
<evidence type="ECO:0000256" key="2">
    <source>
        <dbReference type="ARBA" id="ARBA00023004"/>
    </source>
</evidence>
<organism evidence="4 5">
    <name type="scientific">Actinoplanes flavus</name>
    <dbReference type="NCBI Taxonomy" id="2820290"/>
    <lineage>
        <taxon>Bacteria</taxon>
        <taxon>Bacillati</taxon>
        <taxon>Actinomycetota</taxon>
        <taxon>Actinomycetes</taxon>
        <taxon>Micromonosporales</taxon>
        <taxon>Micromonosporaceae</taxon>
        <taxon>Actinoplanes</taxon>
    </lineage>
</organism>
<reference evidence="4 5" key="1">
    <citation type="submission" date="2021-03" db="EMBL/GenBank/DDBJ databases">
        <title>Actinoplanes flavus sp. nov., a novel actinomycete isolated from Coconut Palm rhizosphere soil.</title>
        <authorList>
            <person name="Luo X."/>
        </authorList>
    </citation>
    <scope>NUCLEOTIDE SEQUENCE [LARGE SCALE GENOMIC DNA]</scope>
    <source>
        <strain evidence="4 5">NEAU-H7</strain>
    </source>
</reference>
<dbReference type="Proteomes" id="UP000679690">
    <property type="component" value="Unassembled WGS sequence"/>
</dbReference>
<comment type="caution">
    <text evidence="4">The sequence shown here is derived from an EMBL/GenBank/DDBJ whole genome shotgun (WGS) entry which is preliminary data.</text>
</comment>
<dbReference type="SUPFAM" id="SSF51197">
    <property type="entry name" value="Clavaminate synthase-like"/>
    <property type="match status" value="1"/>
</dbReference>
<proteinExistence type="predicted"/>
<dbReference type="InterPro" id="IPR008775">
    <property type="entry name" value="Phytyl_CoA_dOase-like"/>
</dbReference>
<dbReference type="PANTHER" id="PTHR20883">
    <property type="entry name" value="PHYTANOYL-COA DIOXYGENASE DOMAIN CONTAINING 1"/>
    <property type="match status" value="1"/>
</dbReference>
<keyword evidence="5" id="KW-1185">Reference proteome</keyword>
<dbReference type="EMBL" id="JAGFNS010000024">
    <property type="protein sequence ID" value="MBO3741868.1"/>
    <property type="molecule type" value="Genomic_DNA"/>
</dbReference>
<evidence type="ECO:0000313" key="5">
    <source>
        <dbReference type="Proteomes" id="UP000679690"/>
    </source>
</evidence>
<keyword evidence="4" id="KW-0560">Oxidoreductase</keyword>
<dbReference type="Gene3D" id="2.60.120.620">
    <property type="entry name" value="q2cbj1_9rhob like domain"/>
    <property type="match status" value="1"/>
</dbReference>
<evidence type="ECO:0000313" key="4">
    <source>
        <dbReference type="EMBL" id="MBO3741868.1"/>
    </source>
</evidence>
<accession>A0ABS3UTE6</accession>
<dbReference type="PANTHER" id="PTHR20883:SF15">
    <property type="entry name" value="PHYTANOYL-COA DIOXYGENASE DOMAIN-CONTAINING PROTEIN 1"/>
    <property type="match status" value="1"/>
</dbReference>
<name>A0ABS3UTE6_9ACTN</name>
<sequence>MENGYLILPRLLSGEELAAAGQHADDLLKGVGWSDNDFDGRRTRRVYELLSRVGAFEPLLTHPRVRALVTEGLGEVHQFGMLFLSAVDPGQGAQAPHFDAGVYPLPRDVEAEVNVIWALDDFTAENGATLIAPGSHLWPADRRPREDELVPVVMPAGSAVVYSGRLWHAAGHNRSEATRRALICEHVLPWLRPADNHTLTTGVEGLRSLSPELRRLAGVAPASPYHGLVGGRDPEEWLQRSRVARSRPGHPDQRLSTRSGSS</sequence>
<dbReference type="GO" id="GO:0051213">
    <property type="term" value="F:dioxygenase activity"/>
    <property type="evidence" value="ECO:0007669"/>
    <property type="project" value="UniProtKB-KW"/>
</dbReference>
<gene>
    <name evidence="4" type="ORF">J5X75_30615</name>
</gene>
<protein>
    <submittedName>
        <fullName evidence="4">Phytanoyl-CoA dioxygenase family protein</fullName>
    </submittedName>
</protein>
<evidence type="ECO:0000256" key="1">
    <source>
        <dbReference type="ARBA" id="ARBA00022723"/>
    </source>
</evidence>
<keyword evidence="1" id="KW-0479">Metal-binding</keyword>
<evidence type="ECO:0000256" key="3">
    <source>
        <dbReference type="SAM" id="MobiDB-lite"/>
    </source>
</evidence>
<keyword evidence="4" id="KW-0223">Dioxygenase</keyword>